<protein>
    <recommendedName>
        <fullName evidence="1">DUF362 domain-containing protein</fullName>
    </recommendedName>
</protein>
<dbReference type="AlphaFoldDB" id="A0A2N9LJ00"/>
<accession>A0A2N9LJ00</accession>
<dbReference type="Proteomes" id="UP000239735">
    <property type="component" value="Unassembled WGS sequence"/>
</dbReference>
<dbReference type="InterPro" id="IPR007160">
    <property type="entry name" value="DUF362"/>
</dbReference>
<dbReference type="Pfam" id="PF04015">
    <property type="entry name" value="DUF362"/>
    <property type="match status" value="1"/>
</dbReference>
<dbReference type="OrthoDB" id="128245at2"/>
<dbReference type="InterPro" id="IPR006311">
    <property type="entry name" value="TAT_signal"/>
</dbReference>
<reference evidence="3" key="1">
    <citation type="submission" date="2018-02" db="EMBL/GenBank/DDBJ databases">
        <authorList>
            <person name="Hausmann B."/>
        </authorList>
    </citation>
    <scope>NUCLEOTIDE SEQUENCE [LARGE SCALE GENOMIC DNA]</scope>
    <source>
        <strain evidence="3">Peat soil MAG SbA5</strain>
    </source>
</reference>
<dbReference type="EMBL" id="OKRB01000095">
    <property type="protein sequence ID" value="SPE23230.1"/>
    <property type="molecule type" value="Genomic_DNA"/>
</dbReference>
<sequence>MKFSEQWSRRDMMKALGMGVAGAATISVSDRNAFARNPEASRIYRSRGGRSLYQQPEELSSAALIKGNDRSENIYNALKLIEDQIFSGIKGKQILIKPNFVQTSRQLAATHVDTIRGILEFLRPHYKKEIVIGEAAATKEGTMVGFKNYGYYDLVQKYKVKLVDLNLGAYEYRYTIGADNAPVPIRICAPFLDPNLYVISTAIMKTHGFASVTLSLKNVLLGAPVNDYKVSDKGRMHMGPHGEPNDIIHFNMFHMAQHVFPDLAVIDGFTGMEGDGPSRGTPVDSRIAVASVDPLAADVLSARLMGFDSKKILYLSAMTEAGMGQGNLGKITVLGNRVEDCSYRFKNSPLLHFSAALDS</sequence>
<proteinExistence type="predicted"/>
<gene>
    <name evidence="2" type="ORF">SBA5_380001</name>
</gene>
<name>A0A2N9LJ00_9BACT</name>
<organism evidence="2 3">
    <name type="scientific">Candidatus Sulfuritelmatomonas gaucii</name>
    <dbReference type="NCBI Taxonomy" id="2043161"/>
    <lineage>
        <taxon>Bacteria</taxon>
        <taxon>Pseudomonadati</taxon>
        <taxon>Acidobacteriota</taxon>
        <taxon>Terriglobia</taxon>
        <taxon>Terriglobales</taxon>
        <taxon>Acidobacteriaceae</taxon>
        <taxon>Candidatus Sulfuritelmatomonas</taxon>
    </lineage>
</organism>
<dbReference type="PROSITE" id="PS51318">
    <property type="entry name" value="TAT"/>
    <property type="match status" value="1"/>
</dbReference>
<evidence type="ECO:0000313" key="3">
    <source>
        <dbReference type="Proteomes" id="UP000239735"/>
    </source>
</evidence>
<evidence type="ECO:0000313" key="2">
    <source>
        <dbReference type="EMBL" id="SPE23230.1"/>
    </source>
</evidence>
<evidence type="ECO:0000259" key="1">
    <source>
        <dbReference type="Pfam" id="PF04015"/>
    </source>
</evidence>
<feature type="domain" description="DUF362" evidence="1">
    <location>
        <begin position="94"/>
        <end position="302"/>
    </location>
</feature>